<accession>A0A2T2X7E4</accession>
<protein>
    <recommendedName>
        <fullName evidence="3">Sulfur carrier protein FdhD</fullName>
    </recommendedName>
</protein>
<comment type="similarity">
    <text evidence="3">Belongs to the FdhD family.</text>
</comment>
<evidence type="ECO:0000256" key="1">
    <source>
        <dbReference type="ARBA" id="ARBA00022490"/>
    </source>
</evidence>
<dbReference type="Gene3D" id="3.10.20.10">
    <property type="match status" value="1"/>
</dbReference>
<sequence length="275" mass="30927">MAQSANHLFDNAIRMFPRHHYTQGQWRQETAEVVVEEALTLFVNGQEFVTMVITPTDIQELVIGFLAAEGFIKDAAEVTVFQYHAEDGQVWVRIPGLKPERLNQFGKRYLSGCCGRGRPGFYFTDDVNLEALRIRTFPYSLDADRIRELFEILSHHTQQQHSGGLHAAGLADCRQMLAVRFDVGRHNALDKLYGYTLLHHISREDKVIVFSGRLSAEVIIKTGRMGVPVVISNAAPTTMGLDLADQLGITVIGFVRNNEMSVYTHKERLSPVSAQ</sequence>
<dbReference type="NCBIfam" id="TIGR00129">
    <property type="entry name" value="fdhD_narQ"/>
    <property type="match status" value="1"/>
</dbReference>
<evidence type="ECO:0000256" key="3">
    <source>
        <dbReference type="HAMAP-Rule" id="MF_00187"/>
    </source>
</evidence>
<dbReference type="GO" id="GO:0097163">
    <property type="term" value="F:sulfur carrier activity"/>
    <property type="evidence" value="ECO:0007669"/>
    <property type="project" value="UniProtKB-UniRule"/>
</dbReference>
<dbReference type="EMBL" id="PXYT01000010">
    <property type="protein sequence ID" value="PSR30423.1"/>
    <property type="molecule type" value="Genomic_DNA"/>
</dbReference>
<dbReference type="GO" id="GO:0016783">
    <property type="term" value="F:sulfurtransferase activity"/>
    <property type="evidence" value="ECO:0007669"/>
    <property type="project" value="InterPro"/>
</dbReference>
<dbReference type="AlphaFoldDB" id="A0A2T2X7E4"/>
<dbReference type="PIRSF" id="PIRSF015626">
    <property type="entry name" value="FdhD"/>
    <property type="match status" value="1"/>
</dbReference>
<gene>
    <name evidence="3" type="primary">fdhD</name>
    <name evidence="4" type="ORF">C7B43_05925</name>
</gene>
<comment type="subcellular location">
    <subcellularLocation>
        <location evidence="3">Cytoplasm</location>
    </subcellularLocation>
</comment>
<evidence type="ECO:0000313" key="4">
    <source>
        <dbReference type="EMBL" id="PSR30423.1"/>
    </source>
</evidence>
<dbReference type="InterPro" id="IPR003786">
    <property type="entry name" value="FdhD"/>
</dbReference>
<comment type="caution">
    <text evidence="4">The sequence shown here is derived from an EMBL/GenBank/DDBJ whole genome shotgun (WGS) entry which is preliminary data.</text>
</comment>
<dbReference type="Pfam" id="PF02634">
    <property type="entry name" value="FdhD-NarQ"/>
    <property type="match status" value="1"/>
</dbReference>
<dbReference type="PANTHER" id="PTHR30592:SF1">
    <property type="entry name" value="SULFUR CARRIER PROTEIN FDHD"/>
    <property type="match status" value="1"/>
</dbReference>
<keyword evidence="4" id="KW-0808">Transferase</keyword>
<evidence type="ECO:0000313" key="5">
    <source>
        <dbReference type="Proteomes" id="UP000242699"/>
    </source>
</evidence>
<dbReference type="Proteomes" id="UP000242699">
    <property type="component" value="Unassembled WGS sequence"/>
</dbReference>
<dbReference type="Gene3D" id="3.40.140.10">
    <property type="entry name" value="Cytidine Deaminase, domain 2"/>
    <property type="match status" value="1"/>
</dbReference>
<dbReference type="GO" id="GO:0006777">
    <property type="term" value="P:Mo-molybdopterin cofactor biosynthetic process"/>
    <property type="evidence" value="ECO:0007669"/>
    <property type="project" value="UniProtKB-UniRule"/>
</dbReference>
<evidence type="ECO:0000256" key="2">
    <source>
        <dbReference type="ARBA" id="ARBA00023150"/>
    </source>
</evidence>
<proteinExistence type="inferred from homology"/>
<feature type="active site" description="Cysteine persulfide intermediate" evidence="3">
    <location>
        <position position="114"/>
    </location>
</feature>
<dbReference type="HAMAP" id="MF_00187">
    <property type="entry name" value="FdhD"/>
    <property type="match status" value="1"/>
</dbReference>
<comment type="function">
    <text evidence="3">Required for formate dehydrogenase (FDH) activity. Acts as a sulfur carrier protein that transfers sulfur from IscS to the molybdenum cofactor prior to its insertion into FDH.</text>
</comment>
<keyword evidence="1 3" id="KW-0963">Cytoplasm</keyword>
<keyword evidence="2 3" id="KW-0501">Molybdenum cofactor biosynthesis</keyword>
<organism evidence="4 5">
    <name type="scientific">Sulfobacillus benefaciens</name>
    <dbReference type="NCBI Taxonomy" id="453960"/>
    <lineage>
        <taxon>Bacteria</taxon>
        <taxon>Bacillati</taxon>
        <taxon>Bacillota</taxon>
        <taxon>Clostridia</taxon>
        <taxon>Eubacteriales</taxon>
        <taxon>Clostridiales Family XVII. Incertae Sedis</taxon>
        <taxon>Sulfobacillus</taxon>
    </lineage>
</organism>
<dbReference type="SUPFAM" id="SSF53927">
    <property type="entry name" value="Cytidine deaminase-like"/>
    <property type="match status" value="1"/>
</dbReference>
<reference evidence="4 5" key="1">
    <citation type="journal article" date="2014" name="BMC Genomics">
        <title>Comparison of environmental and isolate Sulfobacillus genomes reveals diverse carbon, sulfur, nitrogen, and hydrogen metabolisms.</title>
        <authorList>
            <person name="Justice N.B."/>
            <person name="Norman A."/>
            <person name="Brown C.T."/>
            <person name="Singh A."/>
            <person name="Thomas B.C."/>
            <person name="Banfield J.F."/>
        </authorList>
    </citation>
    <scope>NUCLEOTIDE SEQUENCE [LARGE SCALE GENOMIC DNA]</scope>
    <source>
        <strain evidence="4">AMDSBA1</strain>
    </source>
</reference>
<dbReference type="InterPro" id="IPR016193">
    <property type="entry name" value="Cytidine_deaminase-like"/>
</dbReference>
<comment type="caution">
    <text evidence="3">Lacks conserved residue(s) required for the propagation of feature annotation.</text>
</comment>
<dbReference type="PANTHER" id="PTHR30592">
    <property type="entry name" value="FORMATE DEHYDROGENASE"/>
    <property type="match status" value="1"/>
</dbReference>
<name>A0A2T2X7E4_9FIRM</name>
<dbReference type="GO" id="GO:0005737">
    <property type="term" value="C:cytoplasm"/>
    <property type="evidence" value="ECO:0007669"/>
    <property type="project" value="UniProtKB-SubCell"/>
</dbReference>